<keyword evidence="11" id="KW-1185">Reference proteome</keyword>
<feature type="transmembrane region" description="Helical" evidence="7">
    <location>
        <begin position="317"/>
        <end position="334"/>
    </location>
</feature>
<proteinExistence type="inferred from homology"/>
<dbReference type="InterPro" id="IPR049278">
    <property type="entry name" value="MS_channel_C"/>
</dbReference>
<evidence type="ECO:0000256" key="3">
    <source>
        <dbReference type="ARBA" id="ARBA00022475"/>
    </source>
</evidence>
<feature type="transmembrane region" description="Helical" evidence="7">
    <location>
        <begin position="234"/>
        <end position="251"/>
    </location>
</feature>
<dbReference type="PANTHER" id="PTHR30347">
    <property type="entry name" value="POTASSIUM CHANNEL RELATED"/>
    <property type="match status" value="1"/>
</dbReference>
<dbReference type="InterPro" id="IPR011066">
    <property type="entry name" value="MscS_channel_C_sf"/>
</dbReference>
<feature type="transmembrane region" description="Helical" evidence="7">
    <location>
        <begin position="545"/>
        <end position="570"/>
    </location>
</feature>
<dbReference type="AlphaFoldDB" id="A0A501WWZ1"/>
<dbReference type="InterPro" id="IPR052702">
    <property type="entry name" value="MscS-like_channel"/>
</dbReference>
<dbReference type="Pfam" id="PF21082">
    <property type="entry name" value="MS_channel_3rd"/>
    <property type="match status" value="1"/>
</dbReference>
<dbReference type="InterPro" id="IPR011014">
    <property type="entry name" value="MscS_channel_TM-2"/>
</dbReference>
<dbReference type="GO" id="GO:0005886">
    <property type="term" value="C:plasma membrane"/>
    <property type="evidence" value="ECO:0007669"/>
    <property type="project" value="UniProtKB-SubCell"/>
</dbReference>
<keyword evidence="6 7" id="KW-0472">Membrane</keyword>
<feature type="transmembrane region" description="Helical" evidence="7">
    <location>
        <begin position="591"/>
        <end position="613"/>
    </location>
</feature>
<reference evidence="10 11" key="1">
    <citation type="submission" date="2019-06" db="EMBL/GenBank/DDBJ databases">
        <title>A novel bacterium of genus Amaricoccus, isolated from marine sediment.</title>
        <authorList>
            <person name="Huang H."/>
            <person name="Mo K."/>
            <person name="Hu Y."/>
        </authorList>
    </citation>
    <scope>NUCLEOTIDE SEQUENCE [LARGE SCALE GENOMIC DNA]</scope>
    <source>
        <strain evidence="10 11">HB172011</strain>
    </source>
</reference>
<keyword evidence="5 7" id="KW-1133">Transmembrane helix</keyword>
<dbReference type="PANTHER" id="PTHR30347:SF1">
    <property type="entry name" value="MECHANOSENSITIVE CHANNEL MSCK"/>
    <property type="match status" value="1"/>
</dbReference>
<dbReference type="Gene3D" id="1.10.287.1260">
    <property type="match status" value="1"/>
</dbReference>
<name>A0A501WWZ1_9RHOB</name>
<dbReference type="SUPFAM" id="SSF50182">
    <property type="entry name" value="Sm-like ribonucleoproteins"/>
    <property type="match status" value="1"/>
</dbReference>
<sequence>MSAWPSSVGRLGLAGRILFGAALIAALVWLAGPAFVQGLGPALPEARAAGAEEAPAKKPATAEDLDARLKDTAAAARVLLGSSEADGAALEGVRAELIGLRAEVSDRIRAAQTAFDEANQRLKALGPAPAEGAVEPPELADHRASVAADVAEAQVPLVRAQEAASQIDGLTREIDHEIWRRVSVELRAMGPSPLVPRNWIEAAGALRAVAGEARQSLEALAADDKAASAFTRTLPRSLALVIVGVGVTFVLRRRLTRWTERALGRAASARAIAWLVALRNLTRLLVPAVGAVLLFAALDPALLLGTGPIRIFHLPRFVLALIGAGWLASSVFAPRLRQFRLIPLGDGEARRGARLTHLLGLVLAAHFLILDGLSGWQLSPATNSVLHFPLTLAGGIGLWRVSSLVDRVRRTIAARDATLPPEQRVGVFTLKLLGFLERAVWLVGLGAPALAAVGFFAASQTALYPTILTLGLLAAALVLFDLMNKTIRGVLAMPAATPDRGLGPVVIVTLLVLVSAPLLALVWGARPSDIAGFWLLLREGGTLGGIHLSLGNVVSFVGVLLIGIAITRAAQSVLVGSVLPRTRLDIGGKTAVTSGIGYLGYGLAALAAISATGLDLSNIAIVAGALSVGIGFGLQTIVSNFVSGIILLVERPVKEGDWIEVGAFMGYVRRISVRATEIETFDRASVILPNSDLISGTVLNRTHSGMVGRIQVPVSVTYDADPKEVSEMLLAIAEDHPLGLRDPAPVVLLMNLGPDTMDFEIRLWLRDVNFSLSARSDINFAVIEQLIRRGIRVRPYGREFPAGQAGAVAGTVEAEA</sequence>
<dbReference type="InterPro" id="IPR010920">
    <property type="entry name" value="LSM_dom_sf"/>
</dbReference>
<protein>
    <submittedName>
        <fullName evidence="10">Mechanosensitive ion channel family protein</fullName>
    </submittedName>
</protein>
<dbReference type="OrthoDB" id="9799209at2"/>
<dbReference type="InterPro" id="IPR023408">
    <property type="entry name" value="MscS_beta-dom_sf"/>
</dbReference>
<dbReference type="Proteomes" id="UP000319255">
    <property type="component" value="Unassembled WGS sequence"/>
</dbReference>
<dbReference type="SUPFAM" id="SSF82861">
    <property type="entry name" value="Mechanosensitive channel protein MscS (YggB), transmembrane region"/>
    <property type="match status" value="1"/>
</dbReference>
<accession>A0A501WWZ1</accession>
<feature type="domain" description="Mechanosensitive ion channel MscS" evidence="8">
    <location>
        <begin position="636"/>
        <end position="702"/>
    </location>
</feature>
<evidence type="ECO:0000256" key="4">
    <source>
        <dbReference type="ARBA" id="ARBA00022692"/>
    </source>
</evidence>
<evidence type="ECO:0000256" key="2">
    <source>
        <dbReference type="ARBA" id="ARBA00008017"/>
    </source>
</evidence>
<feature type="domain" description="Mechanosensitive ion channel MscS C-terminal" evidence="9">
    <location>
        <begin position="711"/>
        <end position="792"/>
    </location>
</feature>
<dbReference type="Gene3D" id="2.30.30.60">
    <property type="match status" value="1"/>
</dbReference>
<dbReference type="SUPFAM" id="SSF82689">
    <property type="entry name" value="Mechanosensitive channel protein MscS (YggB), C-terminal domain"/>
    <property type="match status" value="1"/>
</dbReference>
<comment type="similarity">
    <text evidence="2">Belongs to the MscS (TC 1.A.23) family.</text>
</comment>
<dbReference type="RefSeq" id="WP_140453897.1">
    <property type="nucleotide sequence ID" value="NZ_VFRP01000007.1"/>
</dbReference>
<evidence type="ECO:0000313" key="11">
    <source>
        <dbReference type="Proteomes" id="UP000319255"/>
    </source>
</evidence>
<dbReference type="GO" id="GO:0008381">
    <property type="term" value="F:mechanosensitive monoatomic ion channel activity"/>
    <property type="evidence" value="ECO:0007669"/>
    <property type="project" value="UniProtKB-ARBA"/>
</dbReference>
<evidence type="ECO:0000256" key="5">
    <source>
        <dbReference type="ARBA" id="ARBA00022989"/>
    </source>
</evidence>
<feature type="transmembrane region" description="Helical" evidence="7">
    <location>
        <begin position="272"/>
        <end position="297"/>
    </location>
</feature>
<evidence type="ECO:0000256" key="7">
    <source>
        <dbReference type="SAM" id="Phobius"/>
    </source>
</evidence>
<feature type="transmembrane region" description="Helical" evidence="7">
    <location>
        <begin position="502"/>
        <end position="525"/>
    </location>
</feature>
<evidence type="ECO:0000259" key="8">
    <source>
        <dbReference type="Pfam" id="PF00924"/>
    </source>
</evidence>
<evidence type="ECO:0000313" key="10">
    <source>
        <dbReference type="EMBL" id="TPE51461.1"/>
    </source>
</evidence>
<comment type="subcellular location">
    <subcellularLocation>
        <location evidence="1">Cell membrane</location>
        <topology evidence="1">Multi-pass membrane protein</topology>
    </subcellularLocation>
</comment>
<evidence type="ECO:0000256" key="1">
    <source>
        <dbReference type="ARBA" id="ARBA00004651"/>
    </source>
</evidence>
<dbReference type="InterPro" id="IPR006685">
    <property type="entry name" value="MscS_channel_2nd"/>
</dbReference>
<feature type="transmembrane region" description="Helical" evidence="7">
    <location>
        <begin position="439"/>
        <end position="457"/>
    </location>
</feature>
<evidence type="ECO:0000256" key="6">
    <source>
        <dbReference type="ARBA" id="ARBA00023136"/>
    </source>
</evidence>
<gene>
    <name evidence="10" type="ORF">FJM51_09490</name>
</gene>
<comment type="caution">
    <text evidence="10">The sequence shown here is derived from an EMBL/GenBank/DDBJ whole genome shotgun (WGS) entry which is preliminary data.</text>
</comment>
<feature type="transmembrane region" description="Helical" evidence="7">
    <location>
        <begin position="355"/>
        <end position="378"/>
    </location>
</feature>
<feature type="transmembrane region" description="Helical" evidence="7">
    <location>
        <begin position="619"/>
        <end position="649"/>
    </location>
</feature>
<organism evidence="10 11">
    <name type="scientific">Amaricoccus solimangrovi</name>
    <dbReference type="NCBI Taxonomy" id="2589815"/>
    <lineage>
        <taxon>Bacteria</taxon>
        <taxon>Pseudomonadati</taxon>
        <taxon>Pseudomonadota</taxon>
        <taxon>Alphaproteobacteria</taxon>
        <taxon>Rhodobacterales</taxon>
        <taxon>Paracoccaceae</taxon>
        <taxon>Amaricoccus</taxon>
    </lineage>
</organism>
<keyword evidence="4 7" id="KW-0812">Transmembrane</keyword>
<dbReference type="Gene3D" id="3.30.70.100">
    <property type="match status" value="1"/>
</dbReference>
<evidence type="ECO:0000259" key="9">
    <source>
        <dbReference type="Pfam" id="PF21082"/>
    </source>
</evidence>
<dbReference type="Pfam" id="PF00924">
    <property type="entry name" value="MS_channel_2nd"/>
    <property type="match status" value="1"/>
</dbReference>
<feature type="transmembrane region" description="Helical" evidence="7">
    <location>
        <begin position="463"/>
        <end position="482"/>
    </location>
</feature>
<keyword evidence="3" id="KW-1003">Cell membrane</keyword>
<feature type="transmembrane region" description="Helical" evidence="7">
    <location>
        <begin position="384"/>
        <end position="401"/>
    </location>
</feature>
<dbReference type="EMBL" id="VFRP01000007">
    <property type="protein sequence ID" value="TPE51461.1"/>
    <property type="molecule type" value="Genomic_DNA"/>
</dbReference>